<dbReference type="PANTHER" id="PTHR33116">
    <property type="entry name" value="REVERSE TRANSCRIPTASE ZINC-BINDING DOMAIN-CONTAINING PROTEIN-RELATED-RELATED"/>
    <property type="match status" value="1"/>
</dbReference>
<gene>
    <name evidence="1" type="ORF">LSAT_V11C600338530</name>
</gene>
<protein>
    <recommendedName>
        <fullName evidence="3">Reverse transcriptase zinc-binding domain-containing protein</fullName>
    </recommendedName>
</protein>
<name>A0A9R1VA54_LACSA</name>
<keyword evidence="2" id="KW-1185">Reference proteome</keyword>
<reference evidence="1 2" key="1">
    <citation type="journal article" date="2017" name="Nat. Commun.">
        <title>Genome assembly with in vitro proximity ligation data and whole-genome triplication in lettuce.</title>
        <authorList>
            <person name="Reyes-Chin-Wo S."/>
            <person name="Wang Z."/>
            <person name="Yang X."/>
            <person name="Kozik A."/>
            <person name="Arikit S."/>
            <person name="Song C."/>
            <person name="Xia L."/>
            <person name="Froenicke L."/>
            <person name="Lavelle D.O."/>
            <person name="Truco M.J."/>
            <person name="Xia R."/>
            <person name="Zhu S."/>
            <person name="Xu C."/>
            <person name="Xu H."/>
            <person name="Xu X."/>
            <person name="Cox K."/>
            <person name="Korf I."/>
            <person name="Meyers B.C."/>
            <person name="Michelmore R.W."/>
        </authorList>
    </citation>
    <scope>NUCLEOTIDE SEQUENCE [LARGE SCALE GENOMIC DNA]</scope>
    <source>
        <strain evidence="2">cv. Salinas</strain>
        <tissue evidence="1">Seedlings</tissue>
    </source>
</reference>
<evidence type="ECO:0008006" key="3">
    <source>
        <dbReference type="Google" id="ProtNLM"/>
    </source>
</evidence>
<dbReference type="EMBL" id="NBSK02000006">
    <property type="protein sequence ID" value="KAJ0201108.1"/>
    <property type="molecule type" value="Genomic_DNA"/>
</dbReference>
<organism evidence="1 2">
    <name type="scientific">Lactuca sativa</name>
    <name type="common">Garden lettuce</name>
    <dbReference type="NCBI Taxonomy" id="4236"/>
    <lineage>
        <taxon>Eukaryota</taxon>
        <taxon>Viridiplantae</taxon>
        <taxon>Streptophyta</taxon>
        <taxon>Embryophyta</taxon>
        <taxon>Tracheophyta</taxon>
        <taxon>Spermatophyta</taxon>
        <taxon>Magnoliopsida</taxon>
        <taxon>eudicotyledons</taxon>
        <taxon>Gunneridae</taxon>
        <taxon>Pentapetalae</taxon>
        <taxon>asterids</taxon>
        <taxon>campanulids</taxon>
        <taxon>Asterales</taxon>
        <taxon>Asteraceae</taxon>
        <taxon>Cichorioideae</taxon>
        <taxon>Cichorieae</taxon>
        <taxon>Lactucinae</taxon>
        <taxon>Lactuca</taxon>
    </lineage>
</organism>
<dbReference type="Proteomes" id="UP000235145">
    <property type="component" value="Unassembled WGS sequence"/>
</dbReference>
<dbReference type="AlphaFoldDB" id="A0A9R1VA54"/>
<accession>A0A9R1VA54</accession>
<evidence type="ECO:0000313" key="1">
    <source>
        <dbReference type="EMBL" id="KAJ0201108.1"/>
    </source>
</evidence>
<proteinExistence type="predicted"/>
<dbReference type="PANTHER" id="PTHR33116:SF78">
    <property type="entry name" value="OS12G0587133 PROTEIN"/>
    <property type="match status" value="1"/>
</dbReference>
<sequence length="373" mass="42469">MQIEDYLYLKKLHELQTSKKPKVVMKSSGKNSFFQGFSIPNNWSFSVLDREVASCACILGCDAASFTFKYLGVPICANMSLKGIDNLSLRKCKEYSTLGKLGICHLTVVSRIHNCSSKRLHSPAKTSLSSTWFNIVKVVSLLKDMGTEFPSLTKINVNYGSITLFWLENWSVEGALASRFSNIFKLNKRKSCFIDEQLDCLHGLISQLHVSISFDKWLSKLSSNIIFYILTAPVLNPSIWCHLVPLKVNGFVWCDCMHWIPTVMALSRSDIAQSSSLFHLCSSGLEETIHLLLRCPFSKEALEWVLKWCDIPCTYFCRLLQTGIIALKKRKLLMAMFYGFLWCVWKARNGKLFNKTRVSMVKRVDNVITLVHS</sequence>
<evidence type="ECO:0000313" key="2">
    <source>
        <dbReference type="Proteomes" id="UP000235145"/>
    </source>
</evidence>
<comment type="caution">
    <text evidence="1">The sequence shown here is derived from an EMBL/GenBank/DDBJ whole genome shotgun (WGS) entry which is preliminary data.</text>
</comment>